<reference evidence="1" key="1">
    <citation type="submission" date="2017-07" db="EMBL/GenBank/DDBJ databases">
        <authorList>
            <person name="Mikheyev A."/>
            <person name="Grau M."/>
        </authorList>
    </citation>
    <scope>NUCLEOTIDE SEQUENCE</scope>
    <source>
        <tissue evidence="1">Venom_gland</tissue>
    </source>
</reference>
<dbReference type="EMBL" id="IACK01070108">
    <property type="protein sequence ID" value="LAA77926.1"/>
    <property type="molecule type" value="Transcribed_RNA"/>
</dbReference>
<proteinExistence type="predicted"/>
<protein>
    <submittedName>
        <fullName evidence="1">Uncharacterized protein</fullName>
    </submittedName>
</protein>
<organism evidence="1">
    <name type="scientific">Micrurus lemniscatus lemniscatus</name>
    <dbReference type="NCBI Taxonomy" id="129467"/>
    <lineage>
        <taxon>Eukaryota</taxon>
        <taxon>Metazoa</taxon>
        <taxon>Chordata</taxon>
        <taxon>Craniata</taxon>
        <taxon>Vertebrata</taxon>
        <taxon>Euteleostomi</taxon>
        <taxon>Lepidosauria</taxon>
        <taxon>Squamata</taxon>
        <taxon>Bifurcata</taxon>
        <taxon>Unidentata</taxon>
        <taxon>Episquamata</taxon>
        <taxon>Toxicofera</taxon>
        <taxon>Serpentes</taxon>
        <taxon>Colubroidea</taxon>
        <taxon>Elapidae</taxon>
        <taxon>Elapinae</taxon>
        <taxon>Micrurus</taxon>
    </lineage>
</organism>
<sequence>MLPDEEETREHRQALWVDVEGPRPFGERRHPQLLQKNVLQGRRLEVRGHQGVVEMVQCSRKLFLFGGPFKPILVHFFDDAGQGGHVLLRQRDAQVVANEIVLRVQHGGSEEVEDVGGQI</sequence>
<accession>A0A2D4I155</accession>
<name>A0A2D4I155_MICLE</name>
<reference evidence="1" key="2">
    <citation type="submission" date="2017-11" db="EMBL/GenBank/DDBJ databases">
        <title>Coralsnake Venomics: Analyses of Venom Gland Transcriptomes and Proteomes of Six Brazilian Taxa.</title>
        <authorList>
            <person name="Aird S.D."/>
            <person name="Jorge da Silva N."/>
            <person name="Qiu L."/>
            <person name="Villar-Briones A."/>
            <person name="Aparecida-Saddi V."/>
            <person name="Campos-Telles M.P."/>
            <person name="Grau M."/>
            <person name="Mikheyev A.S."/>
        </authorList>
    </citation>
    <scope>NUCLEOTIDE SEQUENCE</scope>
    <source>
        <tissue evidence="1">Venom_gland</tissue>
    </source>
</reference>
<dbReference type="AlphaFoldDB" id="A0A2D4I155"/>
<evidence type="ECO:0000313" key="1">
    <source>
        <dbReference type="EMBL" id="LAA77926.1"/>
    </source>
</evidence>